<dbReference type="PANTHER" id="PTHR30346">
    <property type="entry name" value="TRANSCRIPTIONAL DUAL REGULATOR HCAR-RELATED"/>
    <property type="match status" value="1"/>
</dbReference>
<evidence type="ECO:0000256" key="4">
    <source>
        <dbReference type="ARBA" id="ARBA00023163"/>
    </source>
</evidence>
<dbReference type="Gene3D" id="1.10.10.10">
    <property type="entry name" value="Winged helix-like DNA-binding domain superfamily/Winged helix DNA-binding domain"/>
    <property type="match status" value="1"/>
</dbReference>
<protein>
    <submittedName>
        <fullName evidence="6">LysR family transcriptional regulator</fullName>
    </submittedName>
</protein>
<dbReference type="Proteomes" id="UP001501295">
    <property type="component" value="Unassembled WGS sequence"/>
</dbReference>
<reference evidence="7" key="1">
    <citation type="journal article" date="2019" name="Int. J. Syst. Evol. Microbiol.">
        <title>The Global Catalogue of Microorganisms (GCM) 10K type strain sequencing project: providing services to taxonomists for standard genome sequencing and annotation.</title>
        <authorList>
            <consortium name="The Broad Institute Genomics Platform"/>
            <consortium name="The Broad Institute Genome Sequencing Center for Infectious Disease"/>
            <person name="Wu L."/>
            <person name="Ma J."/>
        </authorList>
    </citation>
    <scope>NUCLEOTIDE SEQUENCE [LARGE SCALE GENOMIC DNA]</scope>
    <source>
        <strain evidence="7">JCM 18956</strain>
    </source>
</reference>
<keyword evidence="4" id="KW-0804">Transcription</keyword>
<dbReference type="InterPro" id="IPR036388">
    <property type="entry name" value="WH-like_DNA-bd_sf"/>
</dbReference>
<dbReference type="SUPFAM" id="SSF53850">
    <property type="entry name" value="Periplasmic binding protein-like II"/>
    <property type="match status" value="1"/>
</dbReference>
<dbReference type="InterPro" id="IPR005119">
    <property type="entry name" value="LysR_subst-bd"/>
</dbReference>
<name>A0ABP8VHM5_9MICO</name>
<dbReference type="SUPFAM" id="SSF46785">
    <property type="entry name" value="Winged helix' DNA-binding domain"/>
    <property type="match status" value="1"/>
</dbReference>
<dbReference type="PANTHER" id="PTHR30346:SF0">
    <property type="entry name" value="HCA OPERON TRANSCRIPTIONAL ACTIVATOR HCAR"/>
    <property type="match status" value="1"/>
</dbReference>
<dbReference type="InterPro" id="IPR000847">
    <property type="entry name" value="LysR_HTH_N"/>
</dbReference>
<comment type="similarity">
    <text evidence="1">Belongs to the LysR transcriptional regulatory family.</text>
</comment>
<keyword evidence="2" id="KW-0805">Transcription regulation</keyword>
<comment type="caution">
    <text evidence="6">The sequence shown here is derived from an EMBL/GenBank/DDBJ whole genome shotgun (WGS) entry which is preliminary data.</text>
</comment>
<organism evidence="6 7">
    <name type="scientific">Frondihabitans cladoniiphilus</name>
    <dbReference type="NCBI Taxonomy" id="715785"/>
    <lineage>
        <taxon>Bacteria</taxon>
        <taxon>Bacillati</taxon>
        <taxon>Actinomycetota</taxon>
        <taxon>Actinomycetes</taxon>
        <taxon>Micrococcales</taxon>
        <taxon>Microbacteriaceae</taxon>
        <taxon>Frondihabitans</taxon>
    </lineage>
</organism>
<evidence type="ECO:0000256" key="2">
    <source>
        <dbReference type="ARBA" id="ARBA00023015"/>
    </source>
</evidence>
<dbReference type="InterPro" id="IPR036390">
    <property type="entry name" value="WH_DNA-bd_sf"/>
</dbReference>
<sequence length="309" mass="33691">MTRRPEITLTQLRYFIEAAQCLSMTQAAAHLLVAQSAVSAAVAQLEAQVGAQLFIRQRSKGLVLTAAGQQLVGDARVLMANLDEALDAARGLDNQVRGTVRLACFVTLAPFILPAIVSRVQEEYPHLVVEVEELDSEGTRDALRTGRAELAVGYDFAFGDDIRKEVVGEAPAHIVLPVGHPLAARSRIPLRELARERMILLDLPHSREYFLAILAGVGVEPDIRHRSESYETVRSFVAQGHGFSILNQRPVSDTTYDGHTVVTRPIADEVPALSMVLATLKSVRTTARARAVGEIIRVVVAERSQALAH</sequence>
<gene>
    <name evidence="6" type="ORF">GCM10025780_01290</name>
</gene>
<evidence type="ECO:0000259" key="5">
    <source>
        <dbReference type="PROSITE" id="PS50931"/>
    </source>
</evidence>
<dbReference type="CDD" id="cd08412">
    <property type="entry name" value="PBP2_PAO1_like"/>
    <property type="match status" value="1"/>
</dbReference>
<proteinExistence type="inferred from homology"/>
<feature type="domain" description="HTH lysR-type" evidence="5">
    <location>
        <begin position="7"/>
        <end position="65"/>
    </location>
</feature>
<accession>A0ABP8VHM5</accession>
<dbReference type="Pfam" id="PF03466">
    <property type="entry name" value="LysR_substrate"/>
    <property type="match status" value="1"/>
</dbReference>
<dbReference type="Pfam" id="PF00126">
    <property type="entry name" value="HTH_1"/>
    <property type="match status" value="1"/>
</dbReference>
<dbReference type="RefSeq" id="WP_345372025.1">
    <property type="nucleotide sequence ID" value="NZ_BAABLM010000001.1"/>
</dbReference>
<evidence type="ECO:0000313" key="7">
    <source>
        <dbReference type="Proteomes" id="UP001501295"/>
    </source>
</evidence>
<keyword evidence="3" id="KW-0238">DNA-binding</keyword>
<dbReference type="PROSITE" id="PS50931">
    <property type="entry name" value="HTH_LYSR"/>
    <property type="match status" value="1"/>
</dbReference>
<dbReference type="EMBL" id="BAABLM010000001">
    <property type="protein sequence ID" value="GAA4664229.1"/>
    <property type="molecule type" value="Genomic_DNA"/>
</dbReference>
<evidence type="ECO:0000256" key="1">
    <source>
        <dbReference type="ARBA" id="ARBA00009437"/>
    </source>
</evidence>
<evidence type="ECO:0000313" key="6">
    <source>
        <dbReference type="EMBL" id="GAA4664229.1"/>
    </source>
</evidence>
<dbReference type="PRINTS" id="PR00039">
    <property type="entry name" value="HTHLYSR"/>
</dbReference>
<dbReference type="Gene3D" id="3.40.190.10">
    <property type="entry name" value="Periplasmic binding protein-like II"/>
    <property type="match status" value="2"/>
</dbReference>
<keyword evidence="7" id="KW-1185">Reference proteome</keyword>
<evidence type="ECO:0000256" key="3">
    <source>
        <dbReference type="ARBA" id="ARBA00023125"/>
    </source>
</evidence>